<evidence type="ECO:0000313" key="1">
    <source>
        <dbReference type="EMBL" id="KAK3937551.1"/>
    </source>
</evidence>
<keyword evidence="2" id="KW-1185">Reference proteome</keyword>
<comment type="caution">
    <text evidence="1">The sequence shown here is derived from an EMBL/GenBank/DDBJ whole genome shotgun (WGS) entry which is preliminary data.</text>
</comment>
<organism evidence="1 2">
    <name type="scientific">Diplogelasinospora grovesii</name>
    <dbReference type="NCBI Taxonomy" id="303347"/>
    <lineage>
        <taxon>Eukaryota</taxon>
        <taxon>Fungi</taxon>
        <taxon>Dikarya</taxon>
        <taxon>Ascomycota</taxon>
        <taxon>Pezizomycotina</taxon>
        <taxon>Sordariomycetes</taxon>
        <taxon>Sordariomycetidae</taxon>
        <taxon>Sordariales</taxon>
        <taxon>Diplogelasinosporaceae</taxon>
        <taxon>Diplogelasinospora</taxon>
    </lineage>
</organism>
<evidence type="ECO:0000313" key="2">
    <source>
        <dbReference type="Proteomes" id="UP001303473"/>
    </source>
</evidence>
<accession>A0AAN6S2L3</accession>
<dbReference type="EMBL" id="MU853851">
    <property type="protein sequence ID" value="KAK3937551.1"/>
    <property type="molecule type" value="Genomic_DNA"/>
</dbReference>
<reference evidence="2" key="1">
    <citation type="journal article" date="2023" name="Mol. Phylogenet. Evol.">
        <title>Genome-scale phylogeny and comparative genomics of the fungal order Sordariales.</title>
        <authorList>
            <person name="Hensen N."/>
            <person name="Bonometti L."/>
            <person name="Westerberg I."/>
            <person name="Brannstrom I.O."/>
            <person name="Guillou S."/>
            <person name="Cros-Aarteil S."/>
            <person name="Calhoun S."/>
            <person name="Haridas S."/>
            <person name="Kuo A."/>
            <person name="Mondo S."/>
            <person name="Pangilinan J."/>
            <person name="Riley R."/>
            <person name="LaButti K."/>
            <person name="Andreopoulos B."/>
            <person name="Lipzen A."/>
            <person name="Chen C."/>
            <person name="Yan M."/>
            <person name="Daum C."/>
            <person name="Ng V."/>
            <person name="Clum A."/>
            <person name="Steindorff A."/>
            <person name="Ohm R.A."/>
            <person name="Martin F."/>
            <person name="Silar P."/>
            <person name="Natvig D.O."/>
            <person name="Lalanne C."/>
            <person name="Gautier V."/>
            <person name="Ament-Velasquez S.L."/>
            <person name="Kruys A."/>
            <person name="Hutchinson M.I."/>
            <person name="Powell A.J."/>
            <person name="Barry K."/>
            <person name="Miller A.N."/>
            <person name="Grigoriev I.V."/>
            <person name="Debuchy R."/>
            <person name="Gladieux P."/>
            <person name="Hiltunen Thoren M."/>
            <person name="Johannesson H."/>
        </authorList>
    </citation>
    <scope>NUCLEOTIDE SEQUENCE [LARGE SCALE GENOMIC DNA]</scope>
    <source>
        <strain evidence="2">CBS 340.73</strain>
    </source>
</reference>
<gene>
    <name evidence="1" type="ORF">QBC46DRAFT_267312</name>
</gene>
<sequence length="119" mass="13904">MARLKITLYVNTVSPFAYKAYYILRTNRSDKMFKSVDVTYMPVFLSGLMKKVSPLIPNIARIELTMYIVPLCLQMPPNFPPLTLYIIRTLCALKHSDPRFSTLKQEKLVRALNHLFTRY</sequence>
<dbReference type="AlphaFoldDB" id="A0AAN6S2L3"/>
<protein>
    <submittedName>
        <fullName evidence="1">Uncharacterized protein</fullName>
    </submittedName>
</protein>
<name>A0AAN6S2L3_9PEZI</name>
<dbReference type="Gene3D" id="3.40.30.10">
    <property type="entry name" value="Glutaredoxin"/>
    <property type="match status" value="1"/>
</dbReference>
<proteinExistence type="predicted"/>
<dbReference type="Proteomes" id="UP001303473">
    <property type="component" value="Unassembled WGS sequence"/>
</dbReference>